<evidence type="ECO:0000313" key="3">
    <source>
        <dbReference type="EMBL" id="MUV04331.1"/>
    </source>
</evidence>
<name>A0A6N8HF45_9FLAO</name>
<accession>A0A6N8HF45</accession>
<reference evidence="3 4" key="1">
    <citation type="submission" date="2019-12" db="EMBL/GenBank/DDBJ databases">
        <authorList>
            <person name="Sun J.-Q."/>
        </authorList>
    </citation>
    <scope>NUCLEOTIDE SEQUENCE [LARGE SCALE GENOMIC DNA]</scope>
    <source>
        <strain evidence="3 4">JCM 17928</strain>
    </source>
</reference>
<protein>
    <submittedName>
        <fullName evidence="3">DUF1016 family protein</fullName>
    </submittedName>
</protein>
<dbReference type="OrthoDB" id="9801263at2"/>
<dbReference type="AlphaFoldDB" id="A0A6N8HF45"/>
<dbReference type="InterPro" id="IPR053148">
    <property type="entry name" value="PD-DEXK-like_domain"/>
</dbReference>
<dbReference type="Pfam" id="PF17761">
    <property type="entry name" value="DUF1016_N"/>
    <property type="match status" value="2"/>
</dbReference>
<dbReference type="EMBL" id="WOWP01000045">
    <property type="protein sequence ID" value="MUV04331.1"/>
    <property type="molecule type" value="Genomic_DNA"/>
</dbReference>
<comment type="caution">
    <text evidence="3">The sequence shown here is derived from an EMBL/GenBank/DDBJ whole genome shotgun (WGS) entry which is preliminary data.</text>
</comment>
<dbReference type="PANTHER" id="PTHR30547:SF5">
    <property type="entry name" value="NUCLEASE YHCG-RELATED"/>
    <property type="match status" value="1"/>
</dbReference>
<evidence type="ECO:0000259" key="2">
    <source>
        <dbReference type="Pfam" id="PF17761"/>
    </source>
</evidence>
<evidence type="ECO:0000313" key="4">
    <source>
        <dbReference type="Proteomes" id="UP000433945"/>
    </source>
</evidence>
<keyword evidence="4" id="KW-1185">Reference proteome</keyword>
<dbReference type="InterPro" id="IPR011856">
    <property type="entry name" value="tRNA_endonuc-like_dom_sf"/>
</dbReference>
<evidence type="ECO:0000259" key="1">
    <source>
        <dbReference type="Pfam" id="PF06250"/>
    </source>
</evidence>
<dbReference type="RefSeq" id="WP_157483538.1">
    <property type="nucleotide sequence ID" value="NZ_WOWP01000045.1"/>
</dbReference>
<feature type="domain" description="YhcG PDDEXK nuclease" evidence="1">
    <location>
        <begin position="195"/>
        <end position="346"/>
    </location>
</feature>
<dbReference type="InterPro" id="IPR041527">
    <property type="entry name" value="YhcG_N"/>
</dbReference>
<gene>
    <name evidence="3" type="ORF">GN157_11485</name>
</gene>
<organism evidence="3 4">
    <name type="scientific">Flavobacterium rakeshii</name>
    <dbReference type="NCBI Taxonomy" id="1038845"/>
    <lineage>
        <taxon>Bacteria</taxon>
        <taxon>Pseudomonadati</taxon>
        <taxon>Bacteroidota</taxon>
        <taxon>Flavobacteriia</taxon>
        <taxon>Flavobacteriales</taxon>
        <taxon>Flavobacteriaceae</taxon>
        <taxon>Flavobacterium</taxon>
    </lineage>
</organism>
<proteinExistence type="predicted"/>
<dbReference type="Proteomes" id="UP000433945">
    <property type="component" value="Unassembled WGS sequence"/>
</dbReference>
<dbReference type="Gene3D" id="3.40.1350.10">
    <property type="match status" value="1"/>
</dbReference>
<dbReference type="GO" id="GO:0003676">
    <property type="term" value="F:nucleic acid binding"/>
    <property type="evidence" value="ECO:0007669"/>
    <property type="project" value="InterPro"/>
</dbReference>
<feature type="domain" description="YhcG N-terminal" evidence="2">
    <location>
        <begin position="113"/>
        <end position="174"/>
    </location>
</feature>
<dbReference type="InterPro" id="IPR009362">
    <property type="entry name" value="YhcG_C"/>
</dbReference>
<dbReference type="PANTHER" id="PTHR30547">
    <property type="entry name" value="UNCHARACTERIZED PROTEIN YHCG-RELATED"/>
    <property type="match status" value="1"/>
</dbReference>
<sequence>MENNFIEIAQLIKQARKNALKTVNTELINLYWNVGLYISTKIKNAEWGDKTVRELANFLQKNHSELKGFTITGLYRMVKFYEIYHNTAIVASLRQQLQGTDNQKDKFVTAARQQFESEDIRDSILAKVSWTHHRTIFSRCDTDEERMFYIKLSIQENYSDRELERQISSSLFERAMNSEKPKSVIQLKSKTDIEQVFKDSYVFDFLNLPERHSEGDLQKGLINRMKDFILELGRDFIFIDNEYKLMVGDSDFYIDLLFYHRGLQCLVAFELKAGKFKPEHIGQLNFYLEALDRDVKKEHENPSIGILLCKDKNNQVVEYSLSRSLSPTMVAKYRTQLPEKQLLQQKFNDIFDEEELNTSQD</sequence>
<feature type="domain" description="YhcG N-terminal" evidence="2">
    <location>
        <begin position="7"/>
        <end position="100"/>
    </location>
</feature>
<dbReference type="Pfam" id="PF06250">
    <property type="entry name" value="YhcG_C"/>
    <property type="match status" value="1"/>
</dbReference>